<dbReference type="KEGG" id="phet:94286917"/>
<keyword evidence="4" id="KW-1185">Reference proteome</keyword>
<dbReference type="InterPro" id="IPR002014">
    <property type="entry name" value="VHS_dom"/>
</dbReference>
<dbReference type="Gene3D" id="1.25.40.90">
    <property type="match status" value="1"/>
</dbReference>
<feature type="region of interest" description="Disordered" evidence="1">
    <location>
        <begin position="415"/>
        <end position="553"/>
    </location>
</feature>
<feature type="compositionally biased region" description="Polar residues" evidence="1">
    <location>
        <begin position="318"/>
        <end position="327"/>
    </location>
</feature>
<dbReference type="PANTHER" id="PTHR45898">
    <property type="entry name" value="TOM1-LIKE PROTEIN"/>
    <property type="match status" value="1"/>
</dbReference>
<feature type="region of interest" description="Disordered" evidence="1">
    <location>
        <begin position="182"/>
        <end position="217"/>
    </location>
</feature>
<feature type="compositionally biased region" description="Low complexity" evidence="1">
    <location>
        <begin position="375"/>
        <end position="387"/>
    </location>
</feature>
<sequence>MVQLSLIEEIKDRASRLIPTAYMEIVEECTAPHLLIPTYEHVKFLCDTVNRKPEAIIDVVRALRRRITDANVAVKHLTIQLLEPMFKNCPTPFHIQIAAQKGLLRDLVAVGCLHPTTGRAMQAKEAALLLILNLSIWFRGHPARETHILTTLADDVRKELGPNCFEGLEPQRDARIKVQVNAPNHPRQQSEQQADASRGDHGPRSHGQRRERRSIVNAIPIDLPTPERVSAMLETCIAFSEYVSNAEMNPEMPMCDDEVVQSYMSQVRKDHEYVTILLSSNLQVDRDLQQTVSESQSAVMKKVEDVIAQQKRDATLAGQPTTPSARQHTAVRSAGDTEQPFGSSPSLQVTAMPLRDTPPHAEIPSGTTGVAGGFSAPVASPPSAAAPTVEDLFGGAQSAPQAAALMSTSLELSSDDAASAHVSPREPSSERTAAAAAPSLGDDAETPSGHVHAATLPSPTEPQAMEEAEAEEAPTEPQAMEEAEAEEASTEPQAMEEAEAEEAPAEPQAMEEAEAEEAPTEPQPSALESAPMATTPPRDDDDFDAFLESHTGS</sequence>
<dbReference type="PANTHER" id="PTHR45898:SF4">
    <property type="entry name" value="TARGET OF MYB PROTEIN 1"/>
    <property type="match status" value="1"/>
</dbReference>
<dbReference type="Pfam" id="PF00790">
    <property type="entry name" value="VHS"/>
    <property type="match status" value="1"/>
</dbReference>
<evidence type="ECO:0000259" key="2">
    <source>
        <dbReference type="PROSITE" id="PS50179"/>
    </source>
</evidence>
<feature type="compositionally biased region" description="Polar residues" evidence="1">
    <location>
        <begin position="186"/>
        <end position="195"/>
    </location>
</feature>
<feature type="domain" description="VHS" evidence="2">
    <location>
        <begin position="29"/>
        <end position="159"/>
    </location>
</feature>
<reference evidence="3 4" key="1">
    <citation type="submission" date="2021-02" db="EMBL/GenBank/DDBJ databases">
        <title>Porcisia hertigi Genome sequencing and assembly.</title>
        <authorList>
            <person name="Almutairi H."/>
            <person name="Gatherer D."/>
        </authorList>
    </citation>
    <scope>NUCLEOTIDE SEQUENCE [LARGE SCALE GENOMIC DNA]</scope>
    <source>
        <strain evidence="3 4">C119</strain>
    </source>
</reference>
<organism evidence="3 4">
    <name type="scientific">Porcisia hertigi</name>
    <dbReference type="NCBI Taxonomy" id="2761500"/>
    <lineage>
        <taxon>Eukaryota</taxon>
        <taxon>Discoba</taxon>
        <taxon>Euglenozoa</taxon>
        <taxon>Kinetoplastea</taxon>
        <taxon>Metakinetoplastina</taxon>
        <taxon>Trypanosomatida</taxon>
        <taxon>Trypanosomatidae</taxon>
        <taxon>Leishmaniinae</taxon>
        <taxon>Porcisia</taxon>
    </lineage>
</organism>
<comment type="caution">
    <text evidence="3">The sequence shown here is derived from an EMBL/GenBank/DDBJ whole genome shotgun (WGS) entry which is preliminary data.</text>
</comment>
<dbReference type="SUPFAM" id="SSF48464">
    <property type="entry name" value="ENTH/VHS domain"/>
    <property type="match status" value="1"/>
</dbReference>
<dbReference type="InterPro" id="IPR044836">
    <property type="entry name" value="TOL_plant"/>
</dbReference>
<dbReference type="GO" id="GO:0043130">
    <property type="term" value="F:ubiquitin binding"/>
    <property type="evidence" value="ECO:0007669"/>
    <property type="project" value="InterPro"/>
</dbReference>
<feature type="region of interest" description="Disordered" evidence="1">
    <location>
        <begin position="312"/>
        <end position="387"/>
    </location>
</feature>
<dbReference type="PROSITE" id="PS50179">
    <property type="entry name" value="VHS"/>
    <property type="match status" value="1"/>
</dbReference>
<accession>A0A836KXH6</accession>
<dbReference type="OrthoDB" id="957735at2759"/>
<dbReference type="CDD" id="cd03561">
    <property type="entry name" value="VHS"/>
    <property type="match status" value="1"/>
</dbReference>
<proteinExistence type="predicted"/>
<dbReference type="GO" id="GO:0035091">
    <property type="term" value="F:phosphatidylinositol binding"/>
    <property type="evidence" value="ECO:0007669"/>
    <property type="project" value="InterPro"/>
</dbReference>
<dbReference type="RefSeq" id="XP_067752997.1">
    <property type="nucleotide sequence ID" value="XM_067896840.1"/>
</dbReference>
<dbReference type="AlphaFoldDB" id="A0A836KXH6"/>
<feature type="compositionally biased region" description="Acidic residues" evidence="1">
    <location>
        <begin position="464"/>
        <end position="519"/>
    </location>
</feature>
<evidence type="ECO:0000256" key="1">
    <source>
        <dbReference type="SAM" id="MobiDB-lite"/>
    </source>
</evidence>
<name>A0A836KXH6_9TRYP</name>
<evidence type="ECO:0000313" key="4">
    <source>
        <dbReference type="Proteomes" id="UP000674318"/>
    </source>
</evidence>
<feature type="compositionally biased region" description="Polar residues" evidence="1">
    <location>
        <begin position="340"/>
        <end position="349"/>
    </location>
</feature>
<dbReference type="InterPro" id="IPR008942">
    <property type="entry name" value="ENTH_VHS"/>
</dbReference>
<dbReference type="GO" id="GO:0043328">
    <property type="term" value="P:protein transport to vacuole involved in ubiquitin-dependent protein catabolic process via the multivesicular body sorting pathway"/>
    <property type="evidence" value="ECO:0007669"/>
    <property type="project" value="InterPro"/>
</dbReference>
<dbReference type="GeneID" id="94286917"/>
<gene>
    <name evidence="3" type="ORF">JKF63_00791</name>
</gene>
<protein>
    <recommendedName>
        <fullName evidence="2">VHS domain-containing protein</fullName>
    </recommendedName>
</protein>
<evidence type="ECO:0000313" key="3">
    <source>
        <dbReference type="EMBL" id="KAG5490669.1"/>
    </source>
</evidence>
<dbReference type="Proteomes" id="UP000674318">
    <property type="component" value="Unassembled WGS sequence"/>
</dbReference>
<dbReference type="EMBL" id="JAFJZO010000036">
    <property type="protein sequence ID" value="KAG5490669.1"/>
    <property type="molecule type" value="Genomic_DNA"/>
</dbReference>